<dbReference type="RefSeq" id="WP_118912945.1">
    <property type="nucleotide sequence ID" value="NZ_CBCRVH010000003.1"/>
</dbReference>
<evidence type="ECO:0000256" key="1">
    <source>
        <dbReference type="SAM" id="MobiDB-lite"/>
    </source>
</evidence>
<evidence type="ECO:0008006" key="5">
    <source>
        <dbReference type="Google" id="ProtNLM"/>
    </source>
</evidence>
<dbReference type="EMBL" id="QWLM01000004">
    <property type="protein sequence ID" value="RHW46672.1"/>
    <property type="molecule type" value="Genomic_DNA"/>
</dbReference>
<dbReference type="Proteomes" id="UP000285376">
    <property type="component" value="Unassembled WGS sequence"/>
</dbReference>
<evidence type="ECO:0000313" key="3">
    <source>
        <dbReference type="EMBL" id="RHW46672.1"/>
    </source>
</evidence>
<protein>
    <recommendedName>
        <fullName evidence="5">Lipoprotein</fullName>
    </recommendedName>
</protein>
<evidence type="ECO:0000313" key="4">
    <source>
        <dbReference type="Proteomes" id="UP000285376"/>
    </source>
</evidence>
<dbReference type="Gene3D" id="2.50.20.20">
    <property type="match status" value="1"/>
</dbReference>
<feature type="signal peptide" evidence="2">
    <location>
        <begin position="1"/>
        <end position="22"/>
    </location>
</feature>
<feature type="chain" id="PRO_5038708294" description="Lipoprotein" evidence="2">
    <location>
        <begin position="23"/>
        <end position="242"/>
    </location>
</feature>
<feature type="region of interest" description="Disordered" evidence="1">
    <location>
        <begin position="27"/>
        <end position="72"/>
    </location>
</feature>
<accession>A0A417Z7R1</accession>
<dbReference type="AlphaFoldDB" id="A0A417Z7R1"/>
<sequence>MKLRSTAAAVAIAATATMGLTACGGEEAPKAKDAWNASQESAGKYKSMEVKASGKSNGKPASFTIKGDVDGDPQTLSGEMEGGKMEAVIVGSKSYIKADSAYWKSAMGNSGASSAMTSMMADKWVESPESNSGDTSDTLKDLVKELKDDNNESNKKLLSDKATVTEEKVDGKDAWKIESEDKKVKAWVSKEDSRDVLKVEGWEAKGSSNGEEMTTVNFVSHDKDYGIKAPSGAKKMTDLIKG</sequence>
<name>A0A417Z7R1_9MICO</name>
<gene>
    <name evidence="3" type="ORF">D1832_05435</name>
</gene>
<evidence type="ECO:0000256" key="2">
    <source>
        <dbReference type="SAM" id="SignalP"/>
    </source>
</evidence>
<proteinExistence type="predicted"/>
<comment type="caution">
    <text evidence="3">The sequence shown here is derived from an EMBL/GenBank/DDBJ whole genome shotgun (WGS) entry which is preliminary data.</text>
</comment>
<dbReference type="PROSITE" id="PS51257">
    <property type="entry name" value="PROKAR_LIPOPROTEIN"/>
    <property type="match status" value="1"/>
</dbReference>
<keyword evidence="2" id="KW-0732">Signal</keyword>
<organism evidence="3 4">
    <name type="scientific">Dermacoccus abyssi</name>
    <dbReference type="NCBI Taxonomy" id="322596"/>
    <lineage>
        <taxon>Bacteria</taxon>
        <taxon>Bacillati</taxon>
        <taxon>Actinomycetota</taxon>
        <taxon>Actinomycetes</taxon>
        <taxon>Micrococcales</taxon>
        <taxon>Dermacoccaceae</taxon>
        <taxon>Dermacoccus</taxon>
    </lineage>
</organism>
<reference evidence="3 4" key="1">
    <citation type="submission" date="2018-08" db="EMBL/GenBank/DDBJ databases">
        <title>Whole genome sequence analysis of Dermacoccus abyssi bacteria isolated from Deep Mariana trench Micromonospora spp reveals genes involved in the environmental adaptation and production of secondary metabolites.</title>
        <authorList>
            <person name="Abdel-Mageed W.M."/>
            <person name="Lehri B."/>
            <person name="Nouioui I."/>
            <person name="Goodfellow I."/>
            <person name="Jaspars M."/>
            <person name="Karlyshev A."/>
        </authorList>
    </citation>
    <scope>NUCLEOTIDE SEQUENCE [LARGE SCALE GENOMIC DNA]</scope>
    <source>
        <strain evidence="3 4">MT1.1</strain>
    </source>
</reference>